<dbReference type="InterPro" id="IPR036610">
    <property type="entry name" value="PEBP-like_sf"/>
</dbReference>
<dbReference type="Proteomes" id="UP000186551">
    <property type="component" value="Unassembled WGS sequence"/>
</dbReference>
<dbReference type="PANTHER" id="PTHR30289:SF1">
    <property type="entry name" value="PEBP (PHOSPHATIDYLETHANOLAMINE-BINDING PROTEIN) FAMILY PROTEIN"/>
    <property type="match status" value="1"/>
</dbReference>
<dbReference type="InterPro" id="IPR008914">
    <property type="entry name" value="PEBP"/>
</dbReference>
<name>A0A1Q5PDW2_9BACT</name>
<dbReference type="RefSeq" id="WP_073852538.1">
    <property type="nucleotide sequence ID" value="NZ_LVWA01000005.1"/>
</dbReference>
<dbReference type="AlphaFoldDB" id="A0A1Q5PDW2"/>
<dbReference type="OrthoDB" id="9797506at2"/>
<protein>
    <submittedName>
        <fullName evidence="2">Phosphatidylethanolamine-binding protein</fullName>
    </submittedName>
</protein>
<dbReference type="InterPro" id="IPR005247">
    <property type="entry name" value="YbhB_YbcL/LppC-like"/>
</dbReference>
<evidence type="ECO:0000313" key="3">
    <source>
        <dbReference type="Proteomes" id="UP000186551"/>
    </source>
</evidence>
<dbReference type="NCBIfam" id="TIGR00481">
    <property type="entry name" value="YbhB/YbcL family Raf kinase inhibitor-like protein"/>
    <property type="match status" value="1"/>
</dbReference>
<dbReference type="Pfam" id="PF01161">
    <property type="entry name" value="PBP"/>
    <property type="match status" value="1"/>
</dbReference>
<dbReference type="SUPFAM" id="SSF49777">
    <property type="entry name" value="PEBP-like"/>
    <property type="match status" value="1"/>
</dbReference>
<comment type="caution">
    <text evidence="2">The sequence shown here is derived from an EMBL/GenBank/DDBJ whole genome shotgun (WGS) entry which is preliminary data.</text>
</comment>
<dbReference type="Gene3D" id="3.90.280.10">
    <property type="entry name" value="PEBP-like"/>
    <property type="match status" value="1"/>
</dbReference>
<dbReference type="PANTHER" id="PTHR30289">
    <property type="entry name" value="UNCHARACTERIZED PROTEIN YBCL-RELATED"/>
    <property type="match status" value="1"/>
</dbReference>
<dbReference type="EMBL" id="LVWA01000005">
    <property type="protein sequence ID" value="OKL40435.1"/>
    <property type="molecule type" value="Genomic_DNA"/>
</dbReference>
<keyword evidence="3" id="KW-1185">Reference proteome</keyword>
<evidence type="ECO:0000256" key="1">
    <source>
        <dbReference type="SAM" id="MobiDB-lite"/>
    </source>
</evidence>
<dbReference type="CDD" id="cd00865">
    <property type="entry name" value="PEBP_bact_arch"/>
    <property type="match status" value="1"/>
</dbReference>
<gene>
    <name evidence="2" type="ORF">A3841_19205</name>
</gene>
<evidence type="ECO:0000313" key="2">
    <source>
        <dbReference type="EMBL" id="OKL40435.1"/>
    </source>
</evidence>
<dbReference type="STRING" id="1797110.A3841_19205"/>
<sequence>METNVIENLPLSSPALESGDTIPEEYTCDGKNVNPPLEIGDIPPGAQSLVLLVDDPDAPRGHWTHWLVYDMPLIHTIEEDSVPGTVGLNDFGNTNYDGPCPPIGTHRYYFRLYALDTRLGLPAGSAKEAVFLKMENHIIGTGELMGLYSH</sequence>
<feature type="region of interest" description="Disordered" evidence="1">
    <location>
        <begin position="1"/>
        <end position="21"/>
    </location>
</feature>
<reference evidence="2 3" key="1">
    <citation type="submission" date="2016-03" db="EMBL/GenBank/DDBJ databases">
        <title>Genome sequence of Pontibacter sp. nov., of the family cytophagaceae, isolated from marine sediment of the Yellow Sea, China.</title>
        <authorList>
            <person name="Zhang G."/>
            <person name="Zhang R."/>
        </authorList>
    </citation>
    <scope>NUCLEOTIDE SEQUENCE [LARGE SCALE GENOMIC DNA]</scope>
    <source>
        <strain evidence="2 3">S10-8</strain>
    </source>
</reference>
<organism evidence="2 3">
    <name type="scientific">Pontibacter flavimaris</name>
    <dbReference type="NCBI Taxonomy" id="1797110"/>
    <lineage>
        <taxon>Bacteria</taxon>
        <taxon>Pseudomonadati</taxon>
        <taxon>Bacteroidota</taxon>
        <taxon>Cytophagia</taxon>
        <taxon>Cytophagales</taxon>
        <taxon>Hymenobacteraceae</taxon>
        <taxon>Pontibacter</taxon>
    </lineage>
</organism>
<accession>A0A1Q5PDW2</accession>
<proteinExistence type="predicted"/>